<gene>
    <name evidence="2" type="ORF">GCM10023318_45650</name>
</gene>
<dbReference type="Proteomes" id="UP001500603">
    <property type="component" value="Unassembled WGS sequence"/>
</dbReference>
<feature type="compositionally biased region" description="Gly residues" evidence="1">
    <location>
        <begin position="224"/>
        <end position="233"/>
    </location>
</feature>
<sequence>MPERLEIDPDVLRQLALQHEQVARDTRKWAEQPTDWLTSFPGTYGHIADPVHKALLGYYDARERAGNALADEHDRTAHSLRESAAAYEWADDEMASGIRQSGDAFTGNQPQQQPSAPPTGVAGPSDPVSPPPGGGPTGPPSGPISPENDQTVPDATGATPTGPGVSASTPQDEGLGAGAPHGAMPPAGMPNSDNTATNGSTGTTSSQQGQGVGAPPSISSPTGGMIGASGQSGAGDDRTASQPPSGATAQSDATPIPMQTPFNAAVAKATDKEAEPSYVVGAEVNDDLVLAKTLLSGVLAAVESQVGMSWAVSVMRGPGGAGVFITSNEGRGWMPAGLFLPGEVSTPWAWDRLLADVGGSPWEGLSDPARVLAEFGLVWGAKANAQLSALVSSGPIDPGLRGQLGDAAVEGMVAPSDDVDLRGFTPDTADRLALAHPGESTDDFASVPQAQLRSRCVELAADAHAQVVRSVTGPAEAVQARQLRDRILTAVRAGRPVERAVWDELRDVDDLLAATMLSQRIDVGRIGLGDLRADDSPAGLRATVFERRCNELVLMLADESSAQSLRDAHYAHGQIIEHPQFVAAPAAVSAAEAPRVTVPSSAAPSGSVVSAGPPRGAVAAPMSPPPVVAPRDPSSPAGDRTAEE</sequence>
<organism evidence="2 3">
    <name type="scientific">Nocardia callitridis</name>
    <dbReference type="NCBI Taxonomy" id="648753"/>
    <lineage>
        <taxon>Bacteria</taxon>
        <taxon>Bacillati</taxon>
        <taxon>Actinomycetota</taxon>
        <taxon>Actinomycetes</taxon>
        <taxon>Mycobacteriales</taxon>
        <taxon>Nocardiaceae</taxon>
        <taxon>Nocardia</taxon>
    </lineage>
</organism>
<dbReference type="RefSeq" id="WP_345497756.1">
    <property type="nucleotide sequence ID" value="NZ_BAABJM010000005.1"/>
</dbReference>
<feature type="compositionally biased region" description="Pro residues" evidence="1">
    <location>
        <begin position="127"/>
        <end position="143"/>
    </location>
</feature>
<dbReference type="Pfam" id="PF10824">
    <property type="entry name" value="T7SS_ESX_EspC"/>
    <property type="match status" value="1"/>
</dbReference>
<feature type="compositionally biased region" description="Low complexity" evidence="1">
    <location>
        <begin position="199"/>
        <end position="209"/>
    </location>
</feature>
<feature type="compositionally biased region" description="Polar residues" evidence="1">
    <location>
        <begin position="240"/>
        <end position="253"/>
    </location>
</feature>
<evidence type="ECO:0008006" key="4">
    <source>
        <dbReference type="Google" id="ProtNLM"/>
    </source>
</evidence>
<comment type="caution">
    <text evidence="2">The sequence shown here is derived from an EMBL/GenBank/DDBJ whole genome shotgun (WGS) entry which is preliminary data.</text>
</comment>
<feature type="region of interest" description="Disordered" evidence="1">
    <location>
        <begin position="99"/>
        <end position="258"/>
    </location>
</feature>
<evidence type="ECO:0000256" key="1">
    <source>
        <dbReference type="SAM" id="MobiDB-lite"/>
    </source>
</evidence>
<reference evidence="3" key="1">
    <citation type="journal article" date="2019" name="Int. J. Syst. Evol. Microbiol.">
        <title>The Global Catalogue of Microorganisms (GCM) 10K type strain sequencing project: providing services to taxonomists for standard genome sequencing and annotation.</title>
        <authorList>
            <consortium name="The Broad Institute Genomics Platform"/>
            <consortium name="The Broad Institute Genome Sequencing Center for Infectious Disease"/>
            <person name="Wu L."/>
            <person name="Ma J."/>
        </authorList>
    </citation>
    <scope>NUCLEOTIDE SEQUENCE [LARGE SCALE GENOMIC DNA]</scope>
    <source>
        <strain evidence="3">JCM 18298</strain>
    </source>
</reference>
<protein>
    <recommendedName>
        <fullName evidence="4">Excreted virulence factor EspC (Type VII ESX diderm)</fullName>
    </recommendedName>
</protein>
<accession>A0ABP9KQW6</accession>
<keyword evidence="3" id="KW-1185">Reference proteome</keyword>
<evidence type="ECO:0000313" key="3">
    <source>
        <dbReference type="Proteomes" id="UP001500603"/>
    </source>
</evidence>
<feature type="compositionally biased region" description="Low complexity" evidence="1">
    <location>
        <begin position="598"/>
        <end position="621"/>
    </location>
</feature>
<evidence type="ECO:0000313" key="2">
    <source>
        <dbReference type="EMBL" id="GAA5062256.1"/>
    </source>
</evidence>
<dbReference type="EMBL" id="BAABJM010000005">
    <property type="protein sequence ID" value="GAA5062256.1"/>
    <property type="molecule type" value="Genomic_DNA"/>
</dbReference>
<feature type="compositionally biased region" description="Low complexity" evidence="1">
    <location>
        <begin position="178"/>
        <end position="190"/>
    </location>
</feature>
<feature type="region of interest" description="Disordered" evidence="1">
    <location>
        <begin position="598"/>
        <end position="644"/>
    </location>
</feature>
<name>A0ABP9KQW6_9NOCA</name>
<proteinExistence type="predicted"/>
<dbReference type="InterPro" id="IPR022536">
    <property type="entry name" value="EspC"/>
</dbReference>